<sequence>MLQVFRKRRHCLSMSQKRTMIYRKDGDIDNKSSHEETSTSESDSYFSEEVPFKGNLLMVKRLMSAFVKDDQSQRLNIFRFLVKDKYCSPIINEEAVQSQTIRSPLFPILDFISFTN</sequence>
<name>A0A371H4E5_MUCPR</name>
<keyword evidence="3" id="KW-1185">Reference proteome</keyword>
<feature type="non-terminal residue" evidence="2">
    <location>
        <position position="1"/>
    </location>
</feature>
<proteinExistence type="predicted"/>
<dbReference type="AlphaFoldDB" id="A0A371H4E5"/>
<dbReference type="EMBL" id="QJKJ01003585">
    <property type="protein sequence ID" value="RDX97682.1"/>
    <property type="molecule type" value="Genomic_DNA"/>
</dbReference>
<comment type="caution">
    <text evidence="2">The sequence shown here is derived from an EMBL/GenBank/DDBJ whole genome shotgun (WGS) entry which is preliminary data.</text>
</comment>
<reference evidence="2" key="1">
    <citation type="submission" date="2018-05" db="EMBL/GenBank/DDBJ databases">
        <title>Draft genome of Mucuna pruriens seed.</title>
        <authorList>
            <person name="Nnadi N.E."/>
            <person name="Vos R."/>
            <person name="Hasami M.H."/>
            <person name="Devisetty U.K."/>
            <person name="Aguiy J.C."/>
        </authorList>
    </citation>
    <scope>NUCLEOTIDE SEQUENCE [LARGE SCALE GENOMIC DNA]</scope>
    <source>
        <strain evidence="2">JCA_2017</strain>
    </source>
</reference>
<evidence type="ECO:0000256" key="1">
    <source>
        <dbReference type="SAM" id="MobiDB-lite"/>
    </source>
</evidence>
<protein>
    <submittedName>
        <fullName evidence="2">Uncharacterized protein</fullName>
    </submittedName>
</protein>
<gene>
    <name evidence="2" type="ORF">CR513_19524</name>
</gene>
<feature type="region of interest" description="Disordered" evidence="1">
    <location>
        <begin position="23"/>
        <end position="46"/>
    </location>
</feature>
<organism evidence="2 3">
    <name type="scientific">Mucuna pruriens</name>
    <name type="common">Velvet bean</name>
    <name type="synonym">Dolichos pruriens</name>
    <dbReference type="NCBI Taxonomy" id="157652"/>
    <lineage>
        <taxon>Eukaryota</taxon>
        <taxon>Viridiplantae</taxon>
        <taxon>Streptophyta</taxon>
        <taxon>Embryophyta</taxon>
        <taxon>Tracheophyta</taxon>
        <taxon>Spermatophyta</taxon>
        <taxon>Magnoliopsida</taxon>
        <taxon>eudicotyledons</taxon>
        <taxon>Gunneridae</taxon>
        <taxon>Pentapetalae</taxon>
        <taxon>rosids</taxon>
        <taxon>fabids</taxon>
        <taxon>Fabales</taxon>
        <taxon>Fabaceae</taxon>
        <taxon>Papilionoideae</taxon>
        <taxon>50 kb inversion clade</taxon>
        <taxon>NPAAA clade</taxon>
        <taxon>indigoferoid/millettioid clade</taxon>
        <taxon>Phaseoleae</taxon>
        <taxon>Mucuna</taxon>
    </lineage>
</organism>
<dbReference type="Proteomes" id="UP000257109">
    <property type="component" value="Unassembled WGS sequence"/>
</dbReference>
<evidence type="ECO:0000313" key="3">
    <source>
        <dbReference type="Proteomes" id="UP000257109"/>
    </source>
</evidence>
<feature type="compositionally biased region" description="Basic and acidic residues" evidence="1">
    <location>
        <begin position="23"/>
        <end position="37"/>
    </location>
</feature>
<accession>A0A371H4E5</accession>
<evidence type="ECO:0000313" key="2">
    <source>
        <dbReference type="EMBL" id="RDX97682.1"/>
    </source>
</evidence>